<dbReference type="AlphaFoldDB" id="A0A9X2FG62"/>
<dbReference type="EMBL" id="JAMXLR010000092">
    <property type="protein sequence ID" value="MCO6047467.1"/>
    <property type="molecule type" value="Genomic_DNA"/>
</dbReference>
<evidence type="ECO:0008006" key="5">
    <source>
        <dbReference type="Google" id="ProtNLM"/>
    </source>
</evidence>
<gene>
    <name evidence="3" type="ORF">NG895_26485</name>
</gene>
<proteinExistence type="predicted"/>
<evidence type="ECO:0000256" key="2">
    <source>
        <dbReference type="SAM" id="SignalP"/>
    </source>
</evidence>
<reference evidence="3" key="1">
    <citation type="submission" date="2022-06" db="EMBL/GenBank/DDBJ databases">
        <title>Aeoliella straminimaris, a novel planctomycete from sediments.</title>
        <authorList>
            <person name="Vitorino I.R."/>
            <person name="Lage O.M."/>
        </authorList>
    </citation>
    <scope>NUCLEOTIDE SEQUENCE</scope>
    <source>
        <strain evidence="3">ICT_H6.2</strain>
    </source>
</reference>
<name>A0A9X2FG62_9BACT</name>
<organism evidence="3 4">
    <name type="scientific">Aeoliella straminimaris</name>
    <dbReference type="NCBI Taxonomy" id="2954799"/>
    <lineage>
        <taxon>Bacteria</taxon>
        <taxon>Pseudomonadati</taxon>
        <taxon>Planctomycetota</taxon>
        <taxon>Planctomycetia</taxon>
        <taxon>Pirellulales</taxon>
        <taxon>Lacipirellulaceae</taxon>
        <taxon>Aeoliella</taxon>
    </lineage>
</organism>
<feature type="chain" id="PRO_5040943679" description="PEP-CTERM protein-sorting domain-containing protein" evidence="2">
    <location>
        <begin position="20"/>
        <end position="256"/>
    </location>
</feature>
<evidence type="ECO:0000256" key="1">
    <source>
        <dbReference type="SAM" id="Phobius"/>
    </source>
</evidence>
<keyword evidence="1" id="KW-0812">Transmembrane</keyword>
<feature type="signal peptide" evidence="2">
    <location>
        <begin position="1"/>
        <end position="19"/>
    </location>
</feature>
<keyword evidence="1" id="KW-0472">Membrane</keyword>
<comment type="caution">
    <text evidence="3">The sequence shown here is derived from an EMBL/GenBank/DDBJ whole genome shotgun (WGS) entry which is preliminary data.</text>
</comment>
<dbReference type="RefSeq" id="WP_252855577.1">
    <property type="nucleotide sequence ID" value="NZ_JAMXLR010000092.1"/>
</dbReference>
<accession>A0A9X2FG62</accession>
<protein>
    <recommendedName>
        <fullName evidence="5">PEP-CTERM protein-sorting domain-containing protein</fullName>
    </recommendedName>
</protein>
<evidence type="ECO:0000313" key="4">
    <source>
        <dbReference type="Proteomes" id="UP001155241"/>
    </source>
</evidence>
<evidence type="ECO:0000313" key="3">
    <source>
        <dbReference type="EMBL" id="MCO6047467.1"/>
    </source>
</evidence>
<dbReference type="Proteomes" id="UP001155241">
    <property type="component" value="Unassembled WGS sequence"/>
</dbReference>
<keyword evidence="2" id="KW-0732">Signal</keyword>
<feature type="transmembrane region" description="Helical" evidence="1">
    <location>
        <begin position="219"/>
        <end position="245"/>
    </location>
</feature>
<sequence>MRSPLCGIASILLMQTAGAAVMFTNTDFDANNDGISSHATLAEGPTAITATIVADDTDGGATLIVSTANSNTQFLGVAGTTDETNGNVHQTNRIDRSQSIALSFDTPVWLDGISFNNLLTTDTGSEIAVVTSAAFEGLDYDRMPEVFTSQHVDTGMPGAGATWGYAGTSFNIQTGEGGRNAVPEILFGVDGYQRIFIPANTPITFATSTSDAEPTQGGYGIASFTVAAVPEPTALVTLVLGAFFLSAAQRKRYHRG</sequence>
<keyword evidence="1" id="KW-1133">Transmembrane helix</keyword>
<keyword evidence="4" id="KW-1185">Reference proteome</keyword>